<keyword evidence="1" id="KW-0001">2Fe-2S</keyword>
<dbReference type="PANTHER" id="PTHR13847">
    <property type="entry name" value="SARCOSINE DEHYDROGENASE-RELATED"/>
    <property type="match status" value="1"/>
</dbReference>
<protein>
    <submittedName>
        <fullName evidence="7">FAD-dependent oxidoreductase</fullName>
    </submittedName>
</protein>
<evidence type="ECO:0000256" key="4">
    <source>
        <dbReference type="ARBA" id="ARBA00023014"/>
    </source>
</evidence>
<evidence type="ECO:0000256" key="3">
    <source>
        <dbReference type="ARBA" id="ARBA00023004"/>
    </source>
</evidence>
<dbReference type="InterPro" id="IPR005805">
    <property type="entry name" value="Rieske_Fe-S_prot_C"/>
</dbReference>
<evidence type="ECO:0000256" key="1">
    <source>
        <dbReference type="ARBA" id="ARBA00022714"/>
    </source>
</evidence>
<gene>
    <name evidence="7" type="ORF">IC621_11530</name>
</gene>
<dbReference type="InterPro" id="IPR017941">
    <property type="entry name" value="Rieske_2Fe-2S"/>
</dbReference>
<evidence type="ECO:0000259" key="6">
    <source>
        <dbReference type="PROSITE" id="PS51296"/>
    </source>
</evidence>
<dbReference type="SUPFAM" id="SSF51971">
    <property type="entry name" value="Nucleotide-binding domain"/>
    <property type="match status" value="1"/>
</dbReference>
<dbReference type="AlphaFoldDB" id="A0A926NHX7"/>
<proteinExistence type="predicted"/>
<dbReference type="Pfam" id="PF01266">
    <property type="entry name" value="DAO"/>
    <property type="match status" value="1"/>
</dbReference>
<evidence type="ECO:0000313" key="8">
    <source>
        <dbReference type="Proteomes" id="UP000626844"/>
    </source>
</evidence>
<keyword evidence="2" id="KW-0479">Metal-binding</keyword>
<dbReference type="Proteomes" id="UP000626844">
    <property type="component" value="Unassembled WGS sequence"/>
</dbReference>
<reference evidence="7" key="1">
    <citation type="submission" date="2020-09" db="EMBL/GenBank/DDBJ databases">
        <title>A novel bacterium of genus Bacillus, isolated from South China Sea.</title>
        <authorList>
            <person name="Huang H."/>
            <person name="Mo K."/>
            <person name="Hu Y."/>
        </authorList>
    </citation>
    <scope>NUCLEOTIDE SEQUENCE</scope>
    <source>
        <strain evidence="7">IB182487</strain>
    </source>
</reference>
<keyword evidence="8" id="KW-1185">Reference proteome</keyword>
<dbReference type="EMBL" id="JACXAI010000013">
    <property type="protein sequence ID" value="MBD1380863.1"/>
    <property type="molecule type" value="Genomic_DNA"/>
</dbReference>
<evidence type="ECO:0000256" key="2">
    <source>
        <dbReference type="ARBA" id="ARBA00022723"/>
    </source>
</evidence>
<dbReference type="InterPro" id="IPR006076">
    <property type="entry name" value="FAD-dep_OxRdtase"/>
</dbReference>
<dbReference type="PANTHER" id="PTHR13847:SF274">
    <property type="entry name" value="RIESKE 2FE-2S IRON-SULFUR PROTEIN YHFW-RELATED"/>
    <property type="match status" value="1"/>
</dbReference>
<comment type="caution">
    <text evidence="7">The sequence shown here is derived from an EMBL/GenBank/DDBJ whole genome shotgun (WGS) entry which is preliminary data.</text>
</comment>
<dbReference type="Gene3D" id="3.30.9.10">
    <property type="entry name" value="D-Amino Acid Oxidase, subunit A, domain 2"/>
    <property type="match status" value="1"/>
</dbReference>
<dbReference type="GO" id="GO:0016020">
    <property type="term" value="C:membrane"/>
    <property type="evidence" value="ECO:0007669"/>
    <property type="project" value="InterPro"/>
</dbReference>
<keyword evidence="4" id="KW-0411">Iron-sulfur</keyword>
<dbReference type="InterPro" id="IPR036188">
    <property type="entry name" value="FAD/NAD-bd_sf"/>
</dbReference>
<dbReference type="GO" id="GO:0016705">
    <property type="term" value="F:oxidoreductase activity, acting on paired donors, with incorporation or reduction of molecular oxygen"/>
    <property type="evidence" value="ECO:0007669"/>
    <property type="project" value="UniProtKB-ARBA"/>
</dbReference>
<dbReference type="Pfam" id="PF00355">
    <property type="entry name" value="Rieske"/>
    <property type="match status" value="1"/>
</dbReference>
<name>A0A926NHX7_9BACI</name>
<dbReference type="InterPro" id="IPR038010">
    <property type="entry name" value="YhfW_C"/>
</dbReference>
<dbReference type="GO" id="GO:0051537">
    <property type="term" value="F:2 iron, 2 sulfur cluster binding"/>
    <property type="evidence" value="ECO:0007669"/>
    <property type="project" value="UniProtKB-KW"/>
</dbReference>
<dbReference type="Gene3D" id="2.102.10.10">
    <property type="entry name" value="Rieske [2Fe-2S] iron-sulphur domain"/>
    <property type="match status" value="1"/>
</dbReference>
<dbReference type="GO" id="GO:0046872">
    <property type="term" value="F:metal ion binding"/>
    <property type="evidence" value="ECO:0007669"/>
    <property type="project" value="UniProtKB-KW"/>
</dbReference>
<dbReference type="PRINTS" id="PR00162">
    <property type="entry name" value="RIESKE"/>
</dbReference>
<dbReference type="GO" id="GO:0005737">
    <property type="term" value="C:cytoplasm"/>
    <property type="evidence" value="ECO:0007669"/>
    <property type="project" value="TreeGrafter"/>
</dbReference>
<dbReference type="FunFam" id="2.102.10.10:FF:000014">
    <property type="entry name" value="Oxidoreductase, FAD dependent"/>
    <property type="match status" value="1"/>
</dbReference>
<dbReference type="GO" id="GO:0004497">
    <property type="term" value="F:monooxygenase activity"/>
    <property type="evidence" value="ECO:0007669"/>
    <property type="project" value="UniProtKB-ARBA"/>
</dbReference>
<keyword evidence="5" id="KW-1015">Disulfide bond</keyword>
<accession>A0A926NHX7</accession>
<keyword evidence="3" id="KW-0408">Iron</keyword>
<evidence type="ECO:0000313" key="7">
    <source>
        <dbReference type="EMBL" id="MBD1380863.1"/>
    </source>
</evidence>
<dbReference type="RefSeq" id="WP_191158461.1">
    <property type="nucleotide sequence ID" value="NZ_JACXAI010000013.1"/>
</dbReference>
<evidence type="ECO:0000256" key="5">
    <source>
        <dbReference type="ARBA" id="ARBA00023157"/>
    </source>
</evidence>
<sequence length="509" mass="57441">MSEKDAILSKLPQVPEPYWRDSEMMSFPELSEDLTTDVVIVGGGITGITTAYLLVKQGFKVVLLEADQLINGTTGHTTAKITTQHDLIYDEFIQHLGVEKTKQYFQANQHAADFIKQLVKDENIECDLSSQDAYIYTNSKQEIDKLVKEYQAYEKLEMGGEYVDHIPLDINVKGAIVLRNQAQFHPVKYLRKLVQSIIENGGRIFEKTAAVNLDFGKEPVVKTRDGYTVKGKYVASCTHFPFHDNGFYFSRMYADRSYVLAVKTEKEYPGGMYLSAEDPKRSLRYAETDGDRYIIIGGESHKTGQDKDTLKHYLALAEFGEKTFGINEFKYRWSTQDLTTLDKVPYIGHITSGKQNVFVATGYRKWGMTNGTAAAHLIKDLIVNGSSPYEEVFSPTRFQADPSVKHFLTQNANVAKNLIEGKLEYVANRPEKLEKDEGAVVSFCGKRAGAYKDKDGQLHIVDTTCTHMGCEVEWNNGDRTWDCPCHGSRFSYDGEVIEGPAKKPLKKLE</sequence>
<organism evidence="7 8">
    <name type="scientific">Metabacillus arenae</name>
    <dbReference type="NCBI Taxonomy" id="2771434"/>
    <lineage>
        <taxon>Bacteria</taxon>
        <taxon>Bacillati</taxon>
        <taxon>Bacillota</taxon>
        <taxon>Bacilli</taxon>
        <taxon>Bacillales</taxon>
        <taxon>Bacillaceae</taxon>
        <taxon>Metabacillus</taxon>
    </lineage>
</organism>
<dbReference type="PROSITE" id="PS51296">
    <property type="entry name" value="RIESKE"/>
    <property type="match status" value="1"/>
</dbReference>
<dbReference type="CDD" id="cd03477">
    <property type="entry name" value="Rieske_YhfW_C"/>
    <property type="match status" value="1"/>
</dbReference>
<feature type="domain" description="Rieske" evidence="6">
    <location>
        <begin position="425"/>
        <end position="509"/>
    </location>
</feature>
<dbReference type="InterPro" id="IPR036922">
    <property type="entry name" value="Rieske_2Fe-2S_sf"/>
</dbReference>
<dbReference type="Gene3D" id="3.50.50.60">
    <property type="entry name" value="FAD/NAD(P)-binding domain"/>
    <property type="match status" value="1"/>
</dbReference>
<dbReference type="SUPFAM" id="SSF50022">
    <property type="entry name" value="ISP domain"/>
    <property type="match status" value="1"/>
</dbReference>